<reference evidence="2 3" key="1">
    <citation type="submission" date="2024-09" db="EMBL/GenBank/DDBJ databases">
        <title>Chromosome-scale assembly of Riccia sorocarpa.</title>
        <authorList>
            <person name="Paukszto L."/>
        </authorList>
    </citation>
    <scope>NUCLEOTIDE SEQUENCE [LARGE SCALE GENOMIC DNA]</scope>
    <source>
        <strain evidence="2">LP-2024</strain>
        <tissue evidence="2">Aerial parts of the thallus</tissue>
    </source>
</reference>
<organism evidence="2 3">
    <name type="scientific">Riccia sorocarpa</name>
    <dbReference type="NCBI Taxonomy" id="122646"/>
    <lineage>
        <taxon>Eukaryota</taxon>
        <taxon>Viridiplantae</taxon>
        <taxon>Streptophyta</taxon>
        <taxon>Embryophyta</taxon>
        <taxon>Marchantiophyta</taxon>
        <taxon>Marchantiopsida</taxon>
        <taxon>Marchantiidae</taxon>
        <taxon>Marchantiales</taxon>
        <taxon>Ricciaceae</taxon>
        <taxon>Riccia</taxon>
    </lineage>
</organism>
<feature type="region of interest" description="Disordered" evidence="1">
    <location>
        <begin position="59"/>
        <end position="78"/>
    </location>
</feature>
<evidence type="ECO:0000313" key="3">
    <source>
        <dbReference type="Proteomes" id="UP001633002"/>
    </source>
</evidence>
<accession>A0ABD3HSK4</accession>
<keyword evidence="3" id="KW-1185">Reference proteome</keyword>
<feature type="region of interest" description="Disordered" evidence="1">
    <location>
        <begin position="87"/>
        <end position="123"/>
    </location>
</feature>
<feature type="compositionally biased region" description="Polar residues" evidence="1">
    <location>
        <begin position="111"/>
        <end position="123"/>
    </location>
</feature>
<dbReference type="Proteomes" id="UP001633002">
    <property type="component" value="Unassembled WGS sequence"/>
</dbReference>
<evidence type="ECO:0000313" key="2">
    <source>
        <dbReference type="EMBL" id="KAL3693101.1"/>
    </source>
</evidence>
<name>A0ABD3HSK4_9MARC</name>
<dbReference type="AlphaFoldDB" id="A0ABD3HSK4"/>
<protein>
    <submittedName>
        <fullName evidence="2">Uncharacterized protein</fullName>
    </submittedName>
</protein>
<gene>
    <name evidence="2" type="ORF">R1sor_006752</name>
</gene>
<sequence>MGAGKCLVMEMEQGKGVSINQSSPIDWLARNVCDDGGSSFGWGDEDGVEIVGMRAANEPWRNGRQGSGREAGTCQQDEEIQRTSVAHVKPGDDMPQKNQMVGEKDGFTPLPTKSSSWAFSKGW</sequence>
<dbReference type="EMBL" id="JBJQOH010000003">
    <property type="protein sequence ID" value="KAL3693101.1"/>
    <property type="molecule type" value="Genomic_DNA"/>
</dbReference>
<proteinExistence type="predicted"/>
<comment type="caution">
    <text evidence="2">The sequence shown here is derived from an EMBL/GenBank/DDBJ whole genome shotgun (WGS) entry which is preliminary data.</text>
</comment>
<evidence type="ECO:0000256" key="1">
    <source>
        <dbReference type="SAM" id="MobiDB-lite"/>
    </source>
</evidence>